<evidence type="ECO:0000313" key="2">
    <source>
        <dbReference type="Proteomes" id="UP001334084"/>
    </source>
</evidence>
<dbReference type="EMBL" id="CP142728">
    <property type="protein sequence ID" value="WUR03034.1"/>
    <property type="molecule type" value="Genomic_DNA"/>
</dbReference>
<sequence>MISFDNSSIVIKKLELLRKYASMVTVTKNSLTTKKMQIIFPDTQMLIKEVSTVTLKISDLIQILTKSEQCTKNKNFIISKYKYNDIEIEKKYKKFDEVLVLPCSEPNLSIRINQILILSDSDFIIKCDQTGLFEMSSNSLIETEFKLKNCTIINSKIENVIVKVKSRDLKILENFQNDKIFCFFSDYILVYILEDTITNIVMIPILLK</sequence>
<dbReference type="Proteomes" id="UP001334084">
    <property type="component" value="Chromosome 3"/>
</dbReference>
<dbReference type="AlphaFoldDB" id="A0AAX4JAL2"/>
<dbReference type="KEGG" id="vnx:VNE69_03246"/>
<gene>
    <name evidence="1" type="ORF">VNE69_03246</name>
</gene>
<accession>A0AAX4JAL2</accession>
<keyword evidence="2" id="KW-1185">Reference proteome</keyword>
<dbReference type="GeneID" id="90540842"/>
<dbReference type="RefSeq" id="XP_065329179.1">
    <property type="nucleotide sequence ID" value="XM_065473107.1"/>
</dbReference>
<organism evidence="1 2">
    <name type="scientific">Vairimorpha necatrix</name>
    <dbReference type="NCBI Taxonomy" id="6039"/>
    <lineage>
        <taxon>Eukaryota</taxon>
        <taxon>Fungi</taxon>
        <taxon>Fungi incertae sedis</taxon>
        <taxon>Microsporidia</taxon>
        <taxon>Nosematidae</taxon>
        <taxon>Vairimorpha</taxon>
    </lineage>
</organism>
<proteinExistence type="predicted"/>
<reference evidence="1" key="1">
    <citation type="journal article" date="2024" name="BMC Genomics">
        <title>Functional annotation of a divergent genome using sequence and structure-based similarity.</title>
        <authorList>
            <person name="Svedberg D."/>
            <person name="Winiger R.R."/>
            <person name="Berg A."/>
            <person name="Sharma H."/>
            <person name="Tellgren-Roth C."/>
            <person name="Debrunner-Vossbrinck B.A."/>
            <person name="Vossbrinck C.R."/>
            <person name="Barandun J."/>
        </authorList>
    </citation>
    <scope>NUCLEOTIDE SEQUENCE</scope>
    <source>
        <strain evidence="1">Illinois isolate</strain>
    </source>
</reference>
<evidence type="ECO:0000313" key="1">
    <source>
        <dbReference type="EMBL" id="WUR03034.1"/>
    </source>
</evidence>
<protein>
    <submittedName>
        <fullName evidence="1">Mitosis entry checkpoint protein MEC3 (MEC3)</fullName>
    </submittedName>
</protein>
<name>A0AAX4JAL2_9MICR</name>